<reference evidence="1 2" key="1">
    <citation type="submission" date="2020-06" db="EMBL/GenBank/DDBJ databases">
        <title>NJ-3-1, isolated from saline soil.</title>
        <authorList>
            <person name="Cui H.L."/>
            <person name="Shi X."/>
        </authorList>
    </citation>
    <scope>NUCLEOTIDE SEQUENCE [LARGE SCALE GENOMIC DNA]</scope>
    <source>
        <strain evidence="1 2">NJ-3-1</strain>
    </source>
</reference>
<dbReference type="EMBL" id="CP058579">
    <property type="protein sequence ID" value="QLG61991.1"/>
    <property type="molecule type" value="Genomic_DNA"/>
</dbReference>
<proteinExistence type="predicted"/>
<name>A0A7D5LAP6_9EURY</name>
<keyword evidence="2" id="KW-1185">Reference proteome</keyword>
<dbReference type="GeneID" id="56037745"/>
<dbReference type="Proteomes" id="UP000509626">
    <property type="component" value="Chromosome"/>
</dbReference>
<protein>
    <submittedName>
        <fullName evidence="1">Uncharacterized protein</fullName>
    </submittedName>
</protein>
<evidence type="ECO:0000313" key="1">
    <source>
        <dbReference type="EMBL" id="QLG61991.1"/>
    </source>
</evidence>
<accession>A0A7D5LAP6</accession>
<dbReference type="KEGG" id="halu:HUG12_09760"/>
<dbReference type="AlphaFoldDB" id="A0A7D5LAP6"/>
<dbReference type="OrthoDB" id="350958at2157"/>
<evidence type="ECO:0000313" key="2">
    <source>
        <dbReference type="Proteomes" id="UP000509626"/>
    </source>
</evidence>
<organism evidence="1 2">
    <name type="scientific">Halorarum salinum</name>
    <dbReference type="NCBI Taxonomy" id="2743089"/>
    <lineage>
        <taxon>Archaea</taxon>
        <taxon>Methanobacteriati</taxon>
        <taxon>Methanobacteriota</taxon>
        <taxon>Stenosarchaea group</taxon>
        <taxon>Halobacteria</taxon>
        <taxon>Halobacteriales</taxon>
        <taxon>Haloferacaceae</taxon>
        <taxon>Halorarum</taxon>
    </lineage>
</organism>
<sequence>MPTDKFEDAVPLPFGNEVDPAGRKVSATPIIEFRMDDITVQSSTERGWPTLIVGDDAGTSVGIGLYYPGDWHPVPVDEIDLILKEDQTWAVVVAYRTRRKAISDGNFDFGEFEGYECYEWATEARIEVIEYCTARGITPIFCNPTAPDRYIAYAYQEADSFNDLDRIFGLSRYPTVVERRKKLVNYVIPRDERWADKDTSLQEMAQDMFGEDDS</sequence>
<dbReference type="RefSeq" id="WP_179268576.1">
    <property type="nucleotide sequence ID" value="NZ_CP058579.1"/>
</dbReference>
<gene>
    <name evidence="1" type="ORF">HUG12_09760</name>
</gene>